<feature type="compositionally biased region" description="Basic and acidic residues" evidence="1">
    <location>
        <begin position="182"/>
        <end position="191"/>
    </location>
</feature>
<evidence type="ECO:0000256" key="1">
    <source>
        <dbReference type="SAM" id="MobiDB-lite"/>
    </source>
</evidence>
<organism evidence="2 3">
    <name type="scientific">Colletotrichum kahawae</name>
    <name type="common">Coffee berry disease fungus</name>
    <dbReference type="NCBI Taxonomy" id="34407"/>
    <lineage>
        <taxon>Eukaryota</taxon>
        <taxon>Fungi</taxon>
        <taxon>Dikarya</taxon>
        <taxon>Ascomycota</taxon>
        <taxon>Pezizomycotina</taxon>
        <taxon>Sordariomycetes</taxon>
        <taxon>Hypocreomycetidae</taxon>
        <taxon>Glomerellales</taxon>
        <taxon>Glomerellaceae</taxon>
        <taxon>Colletotrichum</taxon>
        <taxon>Colletotrichum gloeosporioides species complex</taxon>
    </lineage>
</organism>
<evidence type="ECO:0000313" key="3">
    <source>
        <dbReference type="Proteomes" id="UP001281614"/>
    </source>
</evidence>
<name>A0AAD9YIQ7_COLKA</name>
<accession>A0AAD9YIQ7</accession>
<protein>
    <submittedName>
        <fullName evidence="2">Uncharacterized protein</fullName>
    </submittedName>
</protein>
<comment type="caution">
    <text evidence="2">The sequence shown here is derived from an EMBL/GenBank/DDBJ whole genome shotgun (WGS) entry which is preliminary data.</text>
</comment>
<proteinExistence type="predicted"/>
<dbReference type="Proteomes" id="UP001281614">
    <property type="component" value="Unassembled WGS sequence"/>
</dbReference>
<keyword evidence="3" id="KW-1185">Reference proteome</keyword>
<dbReference type="AlphaFoldDB" id="A0AAD9YIQ7"/>
<sequence>MSNELRYSKAIESMSGRWAVRFPPDSSGLDPNGRELPVALSTMTSWAPPPIPRLHHQRPRLLRAKERHPESQGLRRIISCLLPPIQTGNRGGRLSGENLPSAAHQDSDICFPQKVQSWGQGLPLPLSLPLLDPASICVCQSVVKPGTTEESSRPSRLPRFNTSGISTIHLLSSLTHRLRESACQPDKESPTIDRVAFSSVDIDPKPSPLLCASP</sequence>
<reference evidence="2" key="1">
    <citation type="submission" date="2023-02" db="EMBL/GenBank/DDBJ databases">
        <title>Colletotrichum kahawae CIFC_Que2 genome sequencing and assembly.</title>
        <authorList>
            <person name="Baroncelli R."/>
        </authorList>
    </citation>
    <scope>NUCLEOTIDE SEQUENCE</scope>
    <source>
        <strain evidence="2">CIFC_Que2</strain>
    </source>
</reference>
<gene>
    <name evidence="2" type="ORF">CKAH01_04822</name>
</gene>
<feature type="region of interest" description="Disordered" evidence="1">
    <location>
        <begin position="182"/>
        <end position="206"/>
    </location>
</feature>
<evidence type="ECO:0000313" key="2">
    <source>
        <dbReference type="EMBL" id="KAK2764657.1"/>
    </source>
</evidence>
<dbReference type="EMBL" id="VYYT01000135">
    <property type="protein sequence ID" value="KAK2764657.1"/>
    <property type="molecule type" value="Genomic_DNA"/>
</dbReference>